<evidence type="ECO:0000259" key="4">
    <source>
        <dbReference type="Pfam" id="PF01408"/>
    </source>
</evidence>
<evidence type="ECO:0000259" key="5">
    <source>
        <dbReference type="Pfam" id="PF22725"/>
    </source>
</evidence>
<dbReference type="AlphaFoldDB" id="F4L261"/>
<dbReference type="HOGENOM" id="CLU_023194_5_1_10"/>
<accession>F4L261</accession>
<feature type="domain" description="Gfo/Idh/MocA-like oxidoreductase N-terminal" evidence="4">
    <location>
        <begin position="34"/>
        <end position="157"/>
    </location>
</feature>
<dbReference type="InterPro" id="IPR050984">
    <property type="entry name" value="Gfo/Idh/MocA_domain"/>
</dbReference>
<dbReference type="KEGG" id="hhy:Halhy_3816"/>
<dbReference type="OrthoDB" id="9795543at2"/>
<organism evidence="6 7">
    <name type="scientific">Haliscomenobacter hydrossis (strain ATCC 27775 / DSM 1100 / LMG 10767 / O)</name>
    <dbReference type="NCBI Taxonomy" id="760192"/>
    <lineage>
        <taxon>Bacteria</taxon>
        <taxon>Pseudomonadati</taxon>
        <taxon>Bacteroidota</taxon>
        <taxon>Saprospiria</taxon>
        <taxon>Saprospirales</taxon>
        <taxon>Haliscomenobacteraceae</taxon>
        <taxon>Haliscomenobacter</taxon>
    </lineage>
</organism>
<feature type="chain" id="PRO_5003317433" evidence="3">
    <location>
        <begin position="22"/>
        <end position="366"/>
    </location>
</feature>
<dbReference type="Pfam" id="PF01408">
    <property type="entry name" value="GFO_IDH_MocA"/>
    <property type="match status" value="1"/>
</dbReference>
<dbReference type="SUPFAM" id="SSF55347">
    <property type="entry name" value="Glyceraldehyde-3-phosphate dehydrogenase-like, C-terminal domain"/>
    <property type="match status" value="1"/>
</dbReference>
<keyword evidence="7" id="KW-1185">Reference proteome</keyword>
<dbReference type="RefSeq" id="WP_013766207.1">
    <property type="nucleotide sequence ID" value="NC_015510.1"/>
</dbReference>
<evidence type="ECO:0000256" key="2">
    <source>
        <dbReference type="ARBA" id="ARBA00023002"/>
    </source>
</evidence>
<name>F4L261_HALH1</name>
<feature type="domain" description="GFO/IDH/MocA-like oxidoreductase" evidence="5">
    <location>
        <begin position="166"/>
        <end position="274"/>
    </location>
</feature>
<reference evidence="6 7" key="1">
    <citation type="journal article" date="2011" name="Stand. Genomic Sci.">
        <title>Complete genome sequence of Haliscomenobacter hydrossis type strain (O).</title>
        <authorList>
            <consortium name="US DOE Joint Genome Institute (JGI-PGF)"/>
            <person name="Daligault H."/>
            <person name="Lapidus A."/>
            <person name="Zeytun A."/>
            <person name="Nolan M."/>
            <person name="Lucas S."/>
            <person name="Del Rio T.G."/>
            <person name="Tice H."/>
            <person name="Cheng J.F."/>
            <person name="Tapia R."/>
            <person name="Han C."/>
            <person name="Goodwin L."/>
            <person name="Pitluck S."/>
            <person name="Liolios K."/>
            <person name="Pagani I."/>
            <person name="Ivanova N."/>
            <person name="Huntemann M."/>
            <person name="Mavromatis K."/>
            <person name="Mikhailova N."/>
            <person name="Pati A."/>
            <person name="Chen A."/>
            <person name="Palaniappan K."/>
            <person name="Land M."/>
            <person name="Hauser L."/>
            <person name="Brambilla E.M."/>
            <person name="Rohde M."/>
            <person name="Verbarg S."/>
            <person name="Goker M."/>
            <person name="Bristow J."/>
            <person name="Eisen J.A."/>
            <person name="Markowitz V."/>
            <person name="Hugenholtz P."/>
            <person name="Kyrpides N.C."/>
            <person name="Klenk H.P."/>
            <person name="Woyke T."/>
        </authorList>
    </citation>
    <scope>NUCLEOTIDE SEQUENCE [LARGE SCALE GENOMIC DNA]</scope>
    <source>
        <strain evidence="7">ATCC 27775 / DSM 1100 / LMG 10767 / O</strain>
    </source>
</reference>
<gene>
    <name evidence="6" type="ordered locus">Halhy_3816</name>
</gene>
<dbReference type="EC" id="1.1.99.28" evidence="6"/>
<comment type="similarity">
    <text evidence="1">Belongs to the Gfo/Idh/MocA family.</text>
</comment>
<sequence length="366" mass="40634">MQRRKFIAQTSFAAASLLAPASLGCFPHPEKKLGVALVGLGNYATRQLAPALQQTEHCQLVGIVTGTPSKAETWKKQYNIPEQNVYNYDNFDQIRNNPDIDIVYVVLPNSMHAEFSIRAAKAGKHVICEKPMALNVKECEQMIAACQTAKVQLGVGYRLYYDPYHLEIRRLGTQKVHGSVKTVESSLGFSMADPKVWRLNKALGGGGAIMDLGVYCIQGARRTVGELPNAVTAQGFVHDEKVFKDIYEMVMFQMEFPGGAVSNSTTTYSSYVDRLHVTSGYQWYGLQPSYNATGAQGETFEGKLNYQTPEFQQIKQMDAFAQDVLNQRAPEASGMEGMIDLKIIEAIVKAAQTGKRVQLDWKGWKL</sequence>
<proteinExistence type="inferred from homology"/>
<dbReference type="GO" id="GO:0000166">
    <property type="term" value="F:nucleotide binding"/>
    <property type="evidence" value="ECO:0007669"/>
    <property type="project" value="InterPro"/>
</dbReference>
<dbReference type="InterPro" id="IPR055170">
    <property type="entry name" value="GFO_IDH_MocA-like_dom"/>
</dbReference>
<keyword evidence="3" id="KW-0732">Signal</keyword>
<dbReference type="Proteomes" id="UP000008461">
    <property type="component" value="Chromosome"/>
</dbReference>
<keyword evidence="2 6" id="KW-0560">Oxidoreductase</keyword>
<dbReference type="GO" id="GO:0047061">
    <property type="term" value="F:glucose-fructose oxidoreductase activity"/>
    <property type="evidence" value="ECO:0007669"/>
    <property type="project" value="UniProtKB-EC"/>
</dbReference>
<dbReference type="eggNOG" id="COG0673">
    <property type="taxonomic scope" value="Bacteria"/>
</dbReference>
<dbReference type="Gene3D" id="3.40.50.720">
    <property type="entry name" value="NAD(P)-binding Rossmann-like Domain"/>
    <property type="match status" value="1"/>
</dbReference>
<feature type="signal peptide" evidence="3">
    <location>
        <begin position="1"/>
        <end position="21"/>
    </location>
</feature>
<dbReference type="STRING" id="760192.Halhy_3816"/>
<evidence type="ECO:0000313" key="6">
    <source>
        <dbReference type="EMBL" id="AEE51668.1"/>
    </source>
</evidence>
<dbReference type="PROSITE" id="PS51257">
    <property type="entry name" value="PROKAR_LIPOPROTEIN"/>
    <property type="match status" value="1"/>
</dbReference>
<dbReference type="InterPro" id="IPR036291">
    <property type="entry name" value="NAD(P)-bd_dom_sf"/>
</dbReference>
<dbReference type="Gene3D" id="3.30.360.10">
    <property type="entry name" value="Dihydrodipicolinate Reductase, domain 2"/>
    <property type="match status" value="1"/>
</dbReference>
<dbReference type="InterPro" id="IPR000683">
    <property type="entry name" value="Gfo/Idh/MocA-like_OxRdtase_N"/>
</dbReference>
<dbReference type="PANTHER" id="PTHR22604:SF105">
    <property type="entry name" value="TRANS-1,2-DIHYDROBENZENE-1,2-DIOL DEHYDROGENASE"/>
    <property type="match status" value="1"/>
</dbReference>
<dbReference type="SUPFAM" id="SSF51735">
    <property type="entry name" value="NAD(P)-binding Rossmann-fold domains"/>
    <property type="match status" value="1"/>
</dbReference>
<dbReference type="EMBL" id="CP002691">
    <property type="protein sequence ID" value="AEE51668.1"/>
    <property type="molecule type" value="Genomic_DNA"/>
</dbReference>
<dbReference type="InterPro" id="IPR008354">
    <property type="entry name" value="Glc-Fru_OxRdtase_bac"/>
</dbReference>
<evidence type="ECO:0000313" key="7">
    <source>
        <dbReference type="Proteomes" id="UP000008461"/>
    </source>
</evidence>
<evidence type="ECO:0000256" key="1">
    <source>
        <dbReference type="ARBA" id="ARBA00010928"/>
    </source>
</evidence>
<protein>
    <submittedName>
        <fullName evidence="6">Glucose-fructose oxidoreductase</fullName>
        <ecNumber evidence="6">1.1.99.28</ecNumber>
    </submittedName>
</protein>
<dbReference type="PANTHER" id="PTHR22604">
    <property type="entry name" value="OXIDOREDUCTASES"/>
    <property type="match status" value="1"/>
</dbReference>
<reference key="2">
    <citation type="submission" date="2011-04" db="EMBL/GenBank/DDBJ databases">
        <title>Complete sequence of chromosome of Haliscomenobacter hydrossis DSM 1100.</title>
        <authorList>
            <consortium name="US DOE Joint Genome Institute (JGI-PGF)"/>
            <person name="Lucas S."/>
            <person name="Han J."/>
            <person name="Lapidus A."/>
            <person name="Bruce D."/>
            <person name="Goodwin L."/>
            <person name="Pitluck S."/>
            <person name="Peters L."/>
            <person name="Kyrpides N."/>
            <person name="Mavromatis K."/>
            <person name="Ivanova N."/>
            <person name="Ovchinnikova G."/>
            <person name="Pagani I."/>
            <person name="Daligault H."/>
            <person name="Detter J.C."/>
            <person name="Han C."/>
            <person name="Land M."/>
            <person name="Hauser L."/>
            <person name="Markowitz V."/>
            <person name="Cheng J.-F."/>
            <person name="Hugenholtz P."/>
            <person name="Woyke T."/>
            <person name="Wu D."/>
            <person name="Verbarg S."/>
            <person name="Frueling A."/>
            <person name="Brambilla E."/>
            <person name="Klenk H.-P."/>
            <person name="Eisen J.A."/>
        </authorList>
    </citation>
    <scope>NUCLEOTIDE SEQUENCE</scope>
    <source>
        <strain>DSM 1100</strain>
    </source>
</reference>
<dbReference type="PRINTS" id="PR01775">
    <property type="entry name" value="GLFROXRDTASE"/>
</dbReference>
<dbReference type="Pfam" id="PF22725">
    <property type="entry name" value="GFO_IDH_MocA_C3"/>
    <property type="match status" value="1"/>
</dbReference>
<evidence type="ECO:0000256" key="3">
    <source>
        <dbReference type="SAM" id="SignalP"/>
    </source>
</evidence>